<dbReference type="KEGG" id="rlc:K227x_03110"/>
<reference evidence="1 2" key="1">
    <citation type="submission" date="2019-02" db="EMBL/GenBank/DDBJ databases">
        <title>Deep-cultivation of Planctomycetes and their phenomic and genomic characterization uncovers novel biology.</title>
        <authorList>
            <person name="Wiegand S."/>
            <person name="Jogler M."/>
            <person name="Boedeker C."/>
            <person name="Pinto D."/>
            <person name="Vollmers J."/>
            <person name="Rivas-Marin E."/>
            <person name="Kohn T."/>
            <person name="Peeters S.H."/>
            <person name="Heuer A."/>
            <person name="Rast P."/>
            <person name="Oberbeckmann S."/>
            <person name="Bunk B."/>
            <person name="Jeske O."/>
            <person name="Meyerdierks A."/>
            <person name="Storesund J.E."/>
            <person name="Kallscheuer N."/>
            <person name="Luecker S."/>
            <person name="Lage O.M."/>
            <person name="Pohl T."/>
            <person name="Merkel B.J."/>
            <person name="Hornburger P."/>
            <person name="Mueller R.-W."/>
            <person name="Bruemmer F."/>
            <person name="Labrenz M."/>
            <person name="Spormann A.M."/>
            <person name="Op den Camp H."/>
            <person name="Overmann J."/>
            <person name="Amann R."/>
            <person name="Jetten M.S.M."/>
            <person name="Mascher T."/>
            <person name="Medema M.H."/>
            <person name="Devos D.P."/>
            <person name="Kaster A.-K."/>
            <person name="Ovreas L."/>
            <person name="Rohde M."/>
            <person name="Galperin M.Y."/>
            <person name="Jogler C."/>
        </authorList>
    </citation>
    <scope>NUCLEOTIDE SEQUENCE [LARGE SCALE GENOMIC DNA]</scope>
    <source>
        <strain evidence="1 2">K22_7</strain>
    </source>
</reference>
<name>A0A517N480_9BACT</name>
<evidence type="ECO:0008006" key="3">
    <source>
        <dbReference type="Google" id="ProtNLM"/>
    </source>
</evidence>
<accession>A0A517N480</accession>
<keyword evidence="2" id="KW-1185">Reference proteome</keyword>
<dbReference type="EMBL" id="CP036525">
    <property type="protein sequence ID" value="QDT01941.1"/>
    <property type="molecule type" value="Genomic_DNA"/>
</dbReference>
<sequence>MIQPLDSPFKLFFVVGMLASMVSGCGGVVQPDGLPELHPFELSVSQGGTPVEGVSVQLVPEDRANSRWACGGATDAEGKVVVKTLGKFEGAPAGNYKVTFYKAIVEDMSPGVSADDPSASKVYDSYLLVDPKFGSIATTPVEVSIAGGETTVPPIELGSAVRIKQKNM</sequence>
<organism evidence="1 2">
    <name type="scientific">Rubripirellula lacrimiformis</name>
    <dbReference type="NCBI Taxonomy" id="1930273"/>
    <lineage>
        <taxon>Bacteria</taxon>
        <taxon>Pseudomonadati</taxon>
        <taxon>Planctomycetota</taxon>
        <taxon>Planctomycetia</taxon>
        <taxon>Pirellulales</taxon>
        <taxon>Pirellulaceae</taxon>
        <taxon>Rubripirellula</taxon>
    </lineage>
</organism>
<evidence type="ECO:0000313" key="2">
    <source>
        <dbReference type="Proteomes" id="UP000318538"/>
    </source>
</evidence>
<dbReference type="RefSeq" id="WP_145167740.1">
    <property type="nucleotide sequence ID" value="NZ_CP036525.1"/>
</dbReference>
<dbReference type="OrthoDB" id="282582at2"/>
<gene>
    <name evidence="1" type="ORF">K227x_03110</name>
</gene>
<dbReference type="AlphaFoldDB" id="A0A517N480"/>
<dbReference type="Proteomes" id="UP000318538">
    <property type="component" value="Chromosome"/>
</dbReference>
<protein>
    <recommendedName>
        <fullName evidence="3">Carboxypeptidase regulatory-like domain-containing protein</fullName>
    </recommendedName>
</protein>
<evidence type="ECO:0000313" key="1">
    <source>
        <dbReference type="EMBL" id="QDT01941.1"/>
    </source>
</evidence>
<proteinExistence type="predicted"/>